<dbReference type="SUPFAM" id="SSF52540">
    <property type="entry name" value="P-loop containing nucleoside triphosphate hydrolases"/>
    <property type="match status" value="1"/>
</dbReference>
<dbReference type="GO" id="GO:0003677">
    <property type="term" value="F:DNA binding"/>
    <property type="evidence" value="ECO:0007669"/>
    <property type="project" value="InterPro"/>
</dbReference>
<gene>
    <name evidence="3" type="ordered locus">SELR_pSRC102420</name>
</gene>
<dbReference type="KEGG" id="sri:SELR_pSRC102420"/>
<protein>
    <submittedName>
        <fullName evidence="3">Uncharacterized protein</fullName>
    </submittedName>
</protein>
<dbReference type="Pfam" id="PF08378">
    <property type="entry name" value="NERD"/>
    <property type="match status" value="1"/>
</dbReference>
<feature type="domain" description="UvrD-like helicase C-terminal" evidence="2">
    <location>
        <begin position="490"/>
        <end position="536"/>
    </location>
</feature>
<dbReference type="InterPro" id="IPR011528">
    <property type="entry name" value="NERD"/>
</dbReference>
<dbReference type="Pfam" id="PF13538">
    <property type="entry name" value="UvrD_C_2"/>
    <property type="match status" value="1"/>
</dbReference>
<dbReference type="AlphaFoldDB" id="I0GWB2"/>
<dbReference type="EMBL" id="AP012299">
    <property type="protein sequence ID" value="BAL85049.1"/>
    <property type="molecule type" value="Genomic_DNA"/>
</dbReference>
<dbReference type="RefSeq" id="WP_014431258.1">
    <property type="nucleotide sequence ID" value="NC_017078.1"/>
</dbReference>
<dbReference type="Pfam" id="PF13245">
    <property type="entry name" value="AAA_19"/>
    <property type="match status" value="1"/>
</dbReference>
<sequence>MAKFYPDKPGFFNGSEGEEQVYKAFQSLDSRYVVFHSFRWVGDGSRSDMEGEADFVVFHPDYGILVIEVKDGDISYENGCWYSTPRDTHQKKIISPFLQAVSSKHRIIDELNKHMRFVPWTFHAVWFTNFDKSQIHDYPLEAPREIILDTDDLSWPEEAIHKVFAFWYEQFKIRRVRLSAEDIKHCVDILQPTIRIAQTVRTSLEGQEKETVRLTNQQYALLHFLQEQDMAAIHGPAGTGKTILAVEKAKMLANNGEDVLLLCFNEFLWERLRNMELNHHITIHNERTLAEELMPDTTIPLKEVISRFEVFFAEKFDDTAWKYKNVIVDEAQDFPSDVLAHIYQLVQDRGGIFYVFYDREQSIITRKLPDGTLKENASAWIDRSMDCRLVLYQNCRNTAEISKSLSCIGKIKFKGYVNENHGETPMVQFCTQEKDIISAAESFVNQNIGAGISLSDMVILTTHTLKNSILGNAGEITKIPLAHKQEPGKLWFTTVRRFKGLEAKAVLIIDIKTSELLDETSRRLLYVGCSRASAKLKVLILDDVRRRDYPEFLAALGPKMERRKDIADWLGMYLEK</sequence>
<name>I0GWB2_SELRL</name>
<dbReference type="InterPro" id="IPR027785">
    <property type="entry name" value="UvrD-like_helicase_C"/>
</dbReference>
<dbReference type="GO" id="GO:0000725">
    <property type="term" value="P:recombinational repair"/>
    <property type="evidence" value="ECO:0007669"/>
    <property type="project" value="TreeGrafter"/>
</dbReference>
<evidence type="ECO:0000313" key="4">
    <source>
        <dbReference type="Proteomes" id="UP000007887"/>
    </source>
</evidence>
<dbReference type="InterPro" id="IPR000212">
    <property type="entry name" value="DNA_helicase_UvrD/REP"/>
</dbReference>
<geneLocation type="plasmid" evidence="3 4">
    <name>pSRC1</name>
</geneLocation>
<dbReference type="InterPro" id="IPR027417">
    <property type="entry name" value="P-loop_NTPase"/>
</dbReference>
<dbReference type="GO" id="GO:0005524">
    <property type="term" value="F:ATP binding"/>
    <property type="evidence" value="ECO:0007669"/>
    <property type="project" value="InterPro"/>
</dbReference>
<dbReference type="OrthoDB" id="7066673at2"/>
<dbReference type="Proteomes" id="UP000007887">
    <property type="component" value="Plasmid pSRC1"/>
</dbReference>
<reference evidence="3 4" key="1">
    <citation type="submission" date="2011-10" db="EMBL/GenBank/DDBJ databases">
        <title>Whole genome sequence of Selenomonas ruminantium subsp. lactilytica TAM6421.</title>
        <authorList>
            <person name="Oguchi A."/>
            <person name="Ankai A."/>
            <person name="Kaneko J."/>
            <person name="Yamada-Narita S."/>
            <person name="Fukui S."/>
            <person name="Takahashi M."/>
            <person name="Onodera T."/>
            <person name="Kojima S."/>
            <person name="Fushimi T."/>
            <person name="Abe N."/>
            <person name="Kamio Y."/>
            <person name="Yamazaki S."/>
            <person name="Fujita N."/>
        </authorList>
    </citation>
    <scope>NUCLEOTIDE SEQUENCE [LARGE SCALE GENOMIC DNA]</scope>
    <source>
        <strain evidence="4">NBRC 103574 / TAM6421</strain>
        <plasmid evidence="3 4">pSRC1</plasmid>
    </source>
</reference>
<dbReference type="PANTHER" id="PTHR11070:SF2">
    <property type="entry name" value="ATP-DEPENDENT DNA HELICASE SRS2"/>
    <property type="match status" value="1"/>
</dbReference>
<dbReference type="Gene3D" id="3.40.50.300">
    <property type="entry name" value="P-loop containing nucleotide triphosphate hydrolases"/>
    <property type="match status" value="2"/>
</dbReference>
<accession>I0GWB2</accession>
<evidence type="ECO:0000313" key="3">
    <source>
        <dbReference type="EMBL" id="BAL85049.1"/>
    </source>
</evidence>
<feature type="domain" description="NERD" evidence="1">
    <location>
        <begin position="14"/>
        <end position="115"/>
    </location>
</feature>
<organism evidence="3 4">
    <name type="scientific">Selenomonas ruminantium subsp. lactilytica (strain NBRC 103574 / TAM6421)</name>
    <dbReference type="NCBI Taxonomy" id="927704"/>
    <lineage>
        <taxon>Bacteria</taxon>
        <taxon>Bacillati</taxon>
        <taxon>Bacillota</taxon>
        <taxon>Negativicutes</taxon>
        <taxon>Selenomonadales</taxon>
        <taxon>Selenomonadaceae</taxon>
        <taxon>Selenomonas</taxon>
    </lineage>
</organism>
<dbReference type="GO" id="GO:0043138">
    <property type="term" value="F:3'-5' DNA helicase activity"/>
    <property type="evidence" value="ECO:0007669"/>
    <property type="project" value="TreeGrafter"/>
</dbReference>
<dbReference type="HOGENOM" id="CLU_024502_0_0_9"/>
<keyword evidence="3" id="KW-0614">Plasmid</keyword>
<evidence type="ECO:0000259" key="1">
    <source>
        <dbReference type="Pfam" id="PF08378"/>
    </source>
</evidence>
<proteinExistence type="predicted"/>
<dbReference type="PANTHER" id="PTHR11070">
    <property type="entry name" value="UVRD / RECB / PCRA DNA HELICASE FAMILY MEMBER"/>
    <property type="match status" value="1"/>
</dbReference>
<dbReference type="PATRIC" id="fig|927704.6.peg.3169"/>
<evidence type="ECO:0000259" key="2">
    <source>
        <dbReference type="Pfam" id="PF13538"/>
    </source>
</evidence>